<dbReference type="STRING" id="1460663.A0A177BUR5"/>
<dbReference type="Gene3D" id="1.20.1050.10">
    <property type="match status" value="1"/>
</dbReference>
<protein>
    <recommendedName>
        <fullName evidence="2">GST N-terminal domain-containing protein</fullName>
    </recommendedName>
</protein>
<dbReference type="SUPFAM" id="SSF52833">
    <property type="entry name" value="Thioredoxin-like"/>
    <property type="match status" value="1"/>
</dbReference>
<comment type="similarity">
    <text evidence="1">Belongs to the GST superfamily.</text>
</comment>
<organism evidence="3 4">
    <name type="scientific">Paraphaeosphaeria sporulosa</name>
    <dbReference type="NCBI Taxonomy" id="1460663"/>
    <lineage>
        <taxon>Eukaryota</taxon>
        <taxon>Fungi</taxon>
        <taxon>Dikarya</taxon>
        <taxon>Ascomycota</taxon>
        <taxon>Pezizomycotina</taxon>
        <taxon>Dothideomycetes</taxon>
        <taxon>Pleosporomycetidae</taxon>
        <taxon>Pleosporales</taxon>
        <taxon>Massarineae</taxon>
        <taxon>Didymosphaeriaceae</taxon>
        <taxon>Paraphaeosphaeria</taxon>
    </lineage>
</organism>
<feature type="domain" description="GST N-terminal" evidence="2">
    <location>
        <begin position="5"/>
        <end position="87"/>
    </location>
</feature>
<proteinExistence type="inferred from homology"/>
<evidence type="ECO:0000259" key="2">
    <source>
        <dbReference type="PROSITE" id="PS50404"/>
    </source>
</evidence>
<dbReference type="PANTHER" id="PTHR43986">
    <property type="entry name" value="ELONGATION FACTOR 1-GAMMA"/>
    <property type="match status" value="1"/>
</dbReference>
<dbReference type="Gene3D" id="3.40.30.10">
    <property type="entry name" value="Glutaredoxin"/>
    <property type="match status" value="1"/>
</dbReference>
<reference evidence="3 4" key="1">
    <citation type="submission" date="2016-05" db="EMBL/GenBank/DDBJ databases">
        <title>Comparative analysis of secretome profiles of manganese(II)-oxidizing ascomycete fungi.</title>
        <authorList>
            <consortium name="DOE Joint Genome Institute"/>
            <person name="Zeiner C.A."/>
            <person name="Purvine S.O."/>
            <person name="Zink E.M."/>
            <person name="Wu S."/>
            <person name="Pasa-Tolic L."/>
            <person name="Chaput D.L."/>
            <person name="Haridas S."/>
            <person name="Grigoriev I.V."/>
            <person name="Santelli C.M."/>
            <person name="Hansel C.M."/>
        </authorList>
    </citation>
    <scope>NUCLEOTIDE SEQUENCE [LARGE SCALE GENOMIC DNA]</scope>
    <source>
        <strain evidence="3 4">AP3s5-JAC2a</strain>
    </source>
</reference>
<sequence>MAPFGTLHTTTTFLHARVTKILAAANLNGLDVQVEPNFQYGITNKTPAYLAKFPHGKIPAFETPTGFYLAEASAIAFYIADSGPLRDQLLGRTPEDRALVQMWVGFADSGLWVDGGAILGPMLGTVGYNAEDVAFHDTQFMRCLRRLEEHLAGEGKVWLVRDEEGAASEGDGVVGEVDGGEECGERVWGAGEVGGEEACGGWE</sequence>
<dbReference type="FunFam" id="3.40.30.10:FF:000142">
    <property type="entry name" value="Elongation factor 1 gamma"/>
    <property type="match status" value="1"/>
</dbReference>
<dbReference type="InterPro" id="IPR036249">
    <property type="entry name" value="Thioredoxin-like_sf"/>
</dbReference>
<dbReference type="InterPro" id="IPR036282">
    <property type="entry name" value="Glutathione-S-Trfase_C_sf"/>
</dbReference>
<dbReference type="InterPro" id="IPR050802">
    <property type="entry name" value="EF-GSTs"/>
</dbReference>
<dbReference type="OrthoDB" id="249703at2759"/>
<dbReference type="InterPro" id="IPR004045">
    <property type="entry name" value="Glutathione_S-Trfase_N"/>
</dbReference>
<dbReference type="SUPFAM" id="SSF47616">
    <property type="entry name" value="GST C-terminal domain-like"/>
    <property type="match status" value="1"/>
</dbReference>
<dbReference type="CDD" id="cd03044">
    <property type="entry name" value="GST_N_EF1Bgamma"/>
    <property type="match status" value="1"/>
</dbReference>
<dbReference type="InParanoid" id="A0A177BUR5"/>
<evidence type="ECO:0000256" key="1">
    <source>
        <dbReference type="ARBA" id="ARBA00007409"/>
    </source>
</evidence>
<dbReference type="PROSITE" id="PS50404">
    <property type="entry name" value="GST_NTER"/>
    <property type="match status" value="1"/>
</dbReference>
<dbReference type="GO" id="GO:0006414">
    <property type="term" value="P:translational elongation"/>
    <property type="evidence" value="ECO:0007669"/>
    <property type="project" value="TreeGrafter"/>
</dbReference>
<dbReference type="GO" id="GO:0005634">
    <property type="term" value="C:nucleus"/>
    <property type="evidence" value="ECO:0007669"/>
    <property type="project" value="TreeGrafter"/>
</dbReference>
<gene>
    <name evidence="3" type="ORF">CC84DRAFT_1223337</name>
</gene>
<evidence type="ECO:0000313" key="3">
    <source>
        <dbReference type="EMBL" id="OAF99044.1"/>
    </source>
</evidence>
<dbReference type="GeneID" id="28766965"/>
<dbReference type="AlphaFoldDB" id="A0A177BUR5"/>
<evidence type="ECO:0000313" key="4">
    <source>
        <dbReference type="Proteomes" id="UP000077069"/>
    </source>
</evidence>
<dbReference type="Pfam" id="PF02798">
    <property type="entry name" value="GST_N"/>
    <property type="match status" value="1"/>
</dbReference>
<keyword evidence="4" id="KW-1185">Reference proteome</keyword>
<dbReference type="EMBL" id="KV441563">
    <property type="protein sequence ID" value="OAF99044.1"/>
    <property type="molecule type" value="Genomic_DNA"/>
</dbReference>
<accession>A0A177BUR5</accession>
<dbReference type="GO" id="GO:0005737">
    <property type="term" value="C:cytoplasm"/>
    <property type="evidence" value="ECO:0007669"/>
    <property type="project" value="TreeGrafter"/>
</dbReference>
<name>A0A177BUR5_9PLEO</name>
<dbReference type="Proteomes" id="UP000077069">
    <property type="component" value="Unassembled WGS sequence"/>
</dbReference>
<dbReference type="PANTHER" id="PTHR43986:SF10">
    <property type="entry name" value="ELONGATION FACTOR EEF-1B GAMMA SUBUNIT, PUTATIVE (AFU_ORTHOLOGUE AFUA_1G17120)-RELATED"/>
    <property type="match status" value="1"/>
</dbReference>
<dbReference type="RefSeq" id="XP_018029410.1">
    <property type="nucleotide sequence ID" value="XM_018183479.1"/>
</dbReference>